<keyword evidence="4" id="KW-1185">Reference proteome</keyword>
<feature type="region of interest" description="Disordered" evidence="1">
    <location>
        <begin position="138"/>
        <end position="234"/>
    </location>
</feature>
<evidence type="ECO:0000256" key="2">
    <source>
        <dbReference type="SAM" id="Phobius"/>
    </source>
</evidence>
<reference evidence="3" key="1">
    <citation type="submission" date="2022-07" db="EMBL/GenBank/DDBJ databases">
        <title>Fungi with potential for degradation of polypropylene.</title>
        <authorList>
            <person name="Gostincar C."/>
        </authorList>
    </citation>
    <scope>NUCLEOTIDE SEQUENCE</scope>
    <source>
        <strain evidence="3">EXF-13308</strain>
    </source>
</reference>
<feature type="transmembrane region" description="Helical" evidence="2">
    <location>
        <begin position="38"/>
        <end position="56"/>
    </location>
</feature>
<dbReference type="AlphaFoldDB" id="A0AA38VQE6"/>
<keyword evidence="2" id="KW-1133">Transmembrane helix</keyword>
<keyword evidence="2" id="KW-0472">Membrane</keyword>
<organism evidence="3 4">
    <name type="scientific">Pleurostoma richardsiae</name>
    <dbReference type="NCBI Taxonomy" id="41990"/>
    <lineage>
        <taxon>Eukaryota</taxon>
        <taxon>Fungi</taxon>
        <taxon>Dikarya</taxon>
        <taxon>Ascomycota</taxon>
        <taxon>Pezizomycotina</taxon>
        <taxon>Sordariomycetes</taxon>
        <taxon>Sordariomycetidae</taxon>
        <taxon>Calosphaeriales</taxon>
        <taxon>Pleurostomataceae</taxon>
        <taxon>Pleurostoma</taxon>
    </lineage>
</organism>
<name>A0AA38VQE6_9PEZI</name>
<accession>A0AA38VQE6</accession>
<evidence type="ECO:0000256" key="1">
    <source>
        <dbReference type="SAM" id="MobiDB-lite"/>
    </source>
</evidence>
<dbReference type="EMBL" id="JANBVO010000015">
    <property type="protein sequence ID" value="KAJ9144928.1"/>
    <property type="molecule type" value="Genomic_DNA"/>
</dbReference>
<evidence type="ECO:0000313" key="4">
    <source>
        <dbReference type="Proteomes" id="UP001174694"/>
    </source>
</evidence>
<feature type="compositionally biased region" description="Low complexity" evidence="1">
    <location>
        <begin position="176"/>
        <end position="186"/>
    </location>
</feature>
<proteinExistence type="predicted"/>
<comment type="caution">
    <text evidence="3">The sequence shown here is derived from an EMBL/GenBank/DDBJ whole genome shotgun (WGS) entry which is preliminary data.</text>
</comment>
<keyword evidence="2" id="KW-0812">Transmembrane</keyword>
<evidence type="ECO:0000313" key="3">
    <source>
        <dbReference type="EMBL" id="KAJ9144928.1"/>
    </source>
</evidence>
<protein>
    <submittedName>
        <fullName evidence="3">Uncharacterized protein</fullName>
    </submittedName>
</protein>
<feature type="compositionally biased region" description="Basic and acidic residues" evidence="1">
    <location>
        <begin position="68"/>
        <end position="79"/>
    </location>
</feature>
<gene>
    <name evidence="3" type="ORF">NKR23_g5496</name>
</gene>
<feature type="region of interest" description="Disordered" evidence="1">
    <location>
        <begin position="68"/>
        <end position="96"/>
    </location>
</feature>
<dbReference type="Proteomes" id="UP001174694">
    <property type="component" value="Unassembled WGS sequence"/>
</dbReference>
<sequence>MPAIWSTDNNVTSELNNSQTHQWSPFSLSGPAKVHPDIYIALAAAVILLFVSRLACPRLTARRLITSGRRESRSSDRGRGLLAHPSGSAKGAKVGGHWSEALAPREQQQGLEGIQDQCNREAGYRAIRPLWLTGGPGIGLTGEMDQSRGVSSRRNGSAAGLSQGAPSPAAGESAQRSSSPRSPPLRSSDEVSGQSSAMDGHSWTGPLDPSAGSDSVVSRQPIARPAPPPLLTPPPTFSAAVFAFEDRSLSYAHSVPASRSTTRPASFIHRAKPDCIDSPAPISADVAPSAPSGAPGIRNHTKALPIGISTTQSAAAPFSVPMGLLSAADAFSSSSYPPTSLLLPPPPPGGHDPRLDGAEPELREMDVQGEAISVLDESGANWTRHTRVYGGGVCLACVAAGASGGVYGDKVRPEDRR</sequence>
<feature type="compositionally biased region" description="Pro residues" evidence="1">
    <location>
        <begin position="224"/>
        <end position="234"/>
    </location>
</feature>